<evidence type="ECO:0000256" key="1">
    <source>
        <dbReference type="ARBA" id="ARBA00006227"/>
    </source>
</evidence>
<dbReference type="PANTHER" id="PTHR11545">
    <property type="entry name" value="RIBOSOMAL PROTEIN L13"/>
    <property type="match status" value="1"/>
</dbReference>
<evidence type="ECO:0000313" key="5">
    <source>
        <dbReference type="EMBL" id="OGG11847.1"/>
    </source>
</evidence>
<accession>A0A1F5ZIB1</accession>
<dbReference type="InterPro" id="IPR005823">
    <property type="entry name" value="Ribosomal_uL13_bac-type"/>
</dbReference>
<proteinExistence type="inferred from homology"/>
<dbReference type="CDD" id="cd00392">
    <property type="entry name" value="Ribosomal_L13"/>
    <property type="match status" value="1"/>
</dbReference>
<dbReference type="STRING" id="1798370.A2Z00_00115"/>
<dbReference type="GO" id="GO:0003735">
    <property type="term" value="F:structural constituent of ribosome"/>
    <property type="evidence" value="ECO:0007669"/>
    <property type="project" value="InterPro"/>
</dbReference>
<keyword evidence="2 4" id="KW-0689">Ribosomal protein</keyword>
<dbReference type="SUPFAM" id="SSF52161">
    <property type="entry name" value="Ribosomal protein L13"/>
    <property type="match status" value="1"/>
</dbReference>
<evidence type="ECO:0000256" key="3">
    <source>
        <dbReference type="ARBA" id="ARBA00023274"/>
    </source>
</evidence>
<dbReference type="AlphaFoldDB" id="A0A1F5ZIB1"/>
<dbReference type="NCBIfam" id="TIGR01066">
    <property type="entry name" value="rplM_bact"/>
    <property type="match status" value="1"/>
</dbReference>
<comment type="caution">
    <text evidence="5">The sequence shown here is derived from an EMBL/GenBank/DDBJ whole genome shotgun (WGS) entry which is preliminary data.</text>
</comment>
<reference evidence="5 6" key="1">
    <citation type="journal article" date="2016" name="Nat. Commun.">
        <title>Thousands of microbial genomes shed light on interconnected biogeochemical processes in an aquifer system.</title>
        <authorList>
            <person name="Anantharaman K."/>
            <person name="Brown C.T."/>
            <person name="Hug L.A."/>
            <person name="Sharon I."/>
            <person name="Castelle C.J."/>
            <person name="Probst A.J."/>
            <person name="Thomas B.C."/>
            <person name="Singh A."/>
            <person name="Wilkins M.J."/>
            <person name="Karaoz U."/>
            <person name="Brodie E.L."/>
            <person name="Williams K.H."/>
            <person name="Hubbard S.S."/>
            <person name="Banfield J.F."/>
        </authorList>
    </citation>
    <scope>NUCLEOTIDE SEQUENCE [LARGE SCALE GENOMIC DNA]</scope>
</reference>
<dbReference type="GO" id="GO:0005840">
    <property type="term" value="C:ribosome"/>
    <property type="evidence" value="ECO:0007669"/>
    <property type="project" value="UniProtKB-KW"/>
</dbReference>
<comment type="similarity">
    <text evidence="1 4">Belongs to the universal ribosomal protein uL13 family.</text>
</comment>
<dbReference type="Gene3D" id="3.90.1180.10">
    <property type="entry name" value="Ribosomal protein L13"/>
    <property type="match status" value="1"/>
</dbReference>
<dbReference type="GO" id="GO:0003729">
    <property type="term" value="F:mRNA binding"/>
    <property type="evidence" value="ECO:0007669"/>
    <property type="project" value="TreeGrafter"/>
</dbReference>
<comment type="function">
    <text evidence="4">This protein is one of the early assembly proteins of the 50S ribosomal subunit, although it is not seen to bind rRNA by itself. It is important during the early stages of 50S assembly.</text>
</comment>
<dbReference type="GO" id="GO:1990904">
    <property type="term" value="C:ribonucleoprotein complex"/>
    <property type="evidence" value="ECO:0007669"/>
    <property type="project" value="UniProtKB-KW"/>
</dbReference>
<dbReference type="Proteomes" id="UP000177268">
    <property type="component" value="Unassembled WGS sequence"/>
</dbReference>
<dbReference type="HAMAP" id="MF_01366">
    <property type="entry name" value="Ribosomal_uL13"/>
    <property type="match status" value="1"/>
</dbReference>
<evidence type="ECO:0000256" key="4">
    <source>
        <dbReference type="HAMAP-Rule" id="MF_01366"/>
    </source>
</evidence>
<dbReference type="PIRSF" id="PIRSF002181">
    <property type="entry name" value="Ribosomal_L13"/>
    <property type="match status" value="1"/>
</dbReference>
<sequence length="139" mass="16096">MNKITKPTKASEITRSWHLVDVKDQVLGRVATGIAQKLMGKYKPNFVRHLDCGDYVVVINAKYVTVTGKKEKEKLYGNYSGHPGGLKQKAFWQVLREKPTEPIHHAVFGMLPKNKLRDRLITRLYIYPESEHPYKDKFK</sequence>
<organism evidence="5 6">
    <name type="scientific">Candidatus Gottesmanbacteria bacterium RBG_13_45_10</name>
    <dbReference type="NCBI Taxonomy" id="1798370"/>
    <lineage>
        <taxon>Bacteria</taxon>
        <taxon>Candidatus Gottesmaniibacteriota</taxon>
    </lineage>
</organism>
<dbReference type="GO" id="GO:0006412">
    <property type="term" value="P:translation"/>
    <property type="evidence" value="ECO:0007669"/>
    <property type="project" value="UniProtKB-UniRule"/>
</dbReference>
<evidence type="ECO:0000256" key="2">
    <source>
        <dbReference type="ARBA" id="ARBA00022980"/>
    </source>
</evidence>
<dbReference type="GO" id="GO:0017148">
    <property type="term" value="P:negative regulation of translation"/>
    <property type="evidence" value="ECO:0007669"/>
    <property type="project" value="TreeGrafter"/>
</dbReference>
<evidence type="ECO:0000313" key="6">
    <source>
        <dbReference type="Proteomes" id="UP000177268"/>
    </source>
</evidence>
<dbReference type="Pfam" id="PF00572">
    <property type="entry name" value="Ribosomal_L13"/>
    <property type="match status" value="1"/>
</dbReference>
<dbReference type="InterPro" id="IPR036899">
    <property type="entry name" value="Ribosomal_uL13_sf"/>
</dbReference>
<name>A0A1F5ZIB1_9BACT</name>
<dbReference type="InterPro" id="IPR005822">
    <property type="entry name" value="Ribosomal_uL13"/>
</dbReference>
<protein>
    <recommendedName>
        <fullName evidence="4">Large ribosomal subunit protein uL13</fullName>
    </recommendedName>
</protein>
<dbReference type="EMBL" id="MFIZ01000012">
    <property type="protein sequence ID" value="OGG11847.1"/>
    <property type="molecule type" value="Genomic_DNA"/>
</dbReference>
<comment type="subunit">
    <text evidence="4">Part of the 50S ribosomal subunit.</text>
</comment>
<dbReference type="PANTHER" id="PTHR11545:SF2">
    <property type="entry name" value="LARGE RIBOSOMAL SUBUNIT PROTEIN UL13M"/>
    <property type="match status" value="1"/>
</dbReference>
<keyword evidence="3 4" id="KW-0687">Ribonucleoprotein</keyword>
<gene>
    <name evidence="4" type="primary">rplM</name>
    <name evidence="5" type="ORF">A2Z00_00115</name>
</gene>